<organism evidence="1 2">
    <name type="scientific">Comamonas resistens</name>
    <dbReference type="NCBI Taxonomy" id="3046670"/>
    <lineage>
        <taxon>Bacteria</taxon>
        <taxon>Pseudomonadati</taxon>
        <taxon>Pseudomonadota</taxon>
        <taxon>Betaproteobacteria</taxon>
        <taxon>Burkholderiales</taxon>
        <taxon>Comamonadaceae</taxon>
        <taxon>Comamonas</taxon>
    </lineage>
</organism>
<gene>
    <name evidence="1" type="ORF">QMY55_08465</name>
</gene>
<keyword evidence="2" id="KW-1185">Reference proteome</keyword>
<proteinExistence type="predicted"/>
<protein>
    <submittedName>
        <fullName evidence="1">Uncharacterized protein</fullName>
    </submittedName>
</protein>
<sequence length="120" mass="13594">MRGHQPILDMRREGYVPNSAVFVSDTDCVLEAWSARNWHGVANNTHPTVLIELTDALEQLDFRFAVGLHVSLMCQRGEERAKRLFAAIRRVEPCVLACAMGNEIWIFKKEEGGNGKRIRA</sequence>
<name>A0ABY8SVS8_9BURK</name>
<dbReference type="Proteomes" id="UP001240697">
    <property type="component" value="Chromosome"/>
</dbReference>
<evidence type="ECO:0000313" key="2">
    <source>
        <dbReference type="Proteomes" id="UP001240697"/>
    </source>
</evidence>
<accession>A0ABY8SVS8</accession>
<dbReference type="RefSeq" id="WP_283488182.1">
    <property type="nucleotide sequence ID" value="NZ_CP125947.1"/>
</dbReference>
<evidence type="ECO:0000313" key="1">
    <source>
        <dbReference type="EMBL" id="WHS67135.1"/>
    </source>
</evidence>
<reference evidence="1 2" key="1">
    <citation type="submission" date="2023-05" db="EMBL/GenBank/DDBJ databases">
        <authorList>
            <person name="Yin Y."/>
            <person name="Lu Z."/>
        </authorList>
    </citation>
    <scope>NUCLEOTIDE SEQUENCE [LARGE SCALE GENOMIC DNA]</scope>
    <source>
        <strain evidence="1 2">ZM22</strain>
    </source>
</reference>
<dbReference type="EMBL" id="CP125947">
    <property type="protein sequence ID" value="WHS67135.1"/>
    <property type="molecule type" value="Genomic_DNA"/>
</dbReference>